<name>A0A819N9E6_9BILA</name>
<accession>A0A819N9E6</accession>
<dbReference type="EMBL" id="CAJOBD010004446">
    <property type="protein sequence ID" value="CAF3994943.1"/>
    <property type="molecule type" value="Genomic_DNA"/>
</dbReference>
<reference evidence="2" key="1">
    <citation type="submission" date="2021-02" db="EMBL/GenBank/DDBJ databases">
        <authorList>
            <person name="Nowell W R."/>
        </authorList>
    </citation>
    <scope>NUCLEOTIDE SEQUENCE</scope>
</reference>
<gene>
    <name evidence="2" type="ORF">JBS370_LOCUS25941</name>
</gene>
<dbReference type="SMART" id="SM00256">
    <property type="entry name" value="FBOX"/>
    <property type="match status" value="1"/>
</dbReference>
<dbReference type="SUPFAM" id="SSF81383">
    <property type="entry name" value="F-box domain"/>
    <property type="match status" value="1"/>
</dbReference>
<evidence type="ECO:0000259" key="1">
    <source>
        <dbReference type="PROSITE" id="PS50181"/>
    </source>
</evidence>
<evidence type="ECO:0000313" key="3">
    <source>
        <dbReference type="Proteomes" id="UP000663836"/>
    </source>
</evidence>
<protein>
    <recommendedName>
        <fullName evidence="1">F-box domain-containing protein</fullName>
    </recommendedName>
</protein>
<dbReference type="CDD" id="cd09917">
    <property type="entry name" value="F-box_SF"/>
    <property type="match status" value="1"/>
</dbReference>
<dbReference type="Gene3D" id="3.80.10.10">
    <property type="entry name" value="Ribonuclease Inhibitor"/>
    <property type="match status" value="1"/>
</dbReference>
<comment type="caution">
    <text evidence="2">The sequence shown here is derived from an EMBL/GenBank/DDBJ whole genome shotgun (WGS) entry which is preliminary data.</text>
</comment>
<organism evidence="2 3">
    <name type="scientific">Rotaria sordida</name>
    <dbReference type="NCBI Taxonomy" id="392033"/>
    <lineage>
        <taxon>Eukaryota</taxon>
        <taxon>Metazoa</taxon>
        <taxon>Spiralia</taxon>
        <taxon>Gnathifera</taxon>
        <taxon>Rotifera</taxon>
        <taxon>Eurotatoria</taxon>
        <taxon>Bdelloidea</taxon>
        <taxon>Philodinida</taxon>
        <taxon>Philodinidae</taxon>
        <taxon>Rotaria</taxon>
    </lineage>
</organism>
<dbReference type="Proteomes" id="UP000663836">
    <property type="component" value="Unassembled WGS sequence"/>
</dbReference>
<dbReference type="PROSITE" id="PS50181">
    <property type="entry name" value="FBOX"/>
    <property type="match status" value="1"/>
</dbReference>
<evidence type="ECO:0000313" key="2">
    <source>
        <dbReference type="EMBL" id="CAF3994943.1"/>
    </source>
</evidence>
<dbReference type="AlphaFoldDB" id="A0A819N9E6"/>
<feature type="domain" description="F-box" evidence="1">
    <location>
        <begin position="9"/>
        <end position="57"/>
    </location>
</feature>
<dbReference type="InterPro" id="IPR032675">
    <property type="entry name" value="LRR_dom_sf"/>
</dbReference>
<dbReference type="Pfam" id="PF00646">
    <property type="entry name" value="F-box"/>
    <property type="match status" value="1"/>
</dbReference>
<dbReference type="InterPro" id="IPR001810">
    <property type="entry name" value="F-box_dom"/>
</dbReference>
<dbReference type="InterPro" id="IPR036047">
    <property type="entry name" value="F-box-like_dom_sf"/>
</dbReference>
<proteinExistence type="predicted"/>
<sequence length="399" mass="47028">MSDIIPSTFFRLEGLPDEILFEIFKYLKPIDLLSFKGHNQRLNHIIRDVKLHIILQYSEEDDEKDLDYFINFSPEQVICLKLHYGWRAFDLNLFQELRSLTLDCTYLSNNQLDQVFSIKLQHLERISIDNVPHDFRKELLLVILDNEHFPSLKICQFTGEFYSCFEIDDHCQLPNNTIRALILSQWYGYQLGPLFNLLPNLHRFETNFDEPFSRSLNLNMPHISLTDLRVTLNDLLNDLDEMLQYTPYLKRLRVKGKISEGSVLEHFEKLAKIIHSHTHILQRFDCELYFHSWNDQVDIIVIQQLHPLFKQIQYLLGKNINRCYATDLTEYPPDSEYALCIPSGSSSAIHFSQRRAHLKTLIFCLLSVTNTPNADDVNSYWQVVIEEHQEVSAYGEDRL</sequence>